<keyword evidence="12" id="KW-0175">Coiled coil</keyword>
<dbReference type="FunFam" id="1.10.287.130:FF:000002">
    <property type="entry name" value="Two-component osmosensing histidine kinase"/>
    <property type="match status" value="1"/>
</dbReference>
<evidence type="ECO:0000259" key="16">
    <source>
        <dbReference type="PROSITE" id="PS50110"/>
    </source>
</evidence>
<name>T2GDS8_MEGG1</name>
<dbReference type="STRING" id="1121448.DGI_2603"/>
<dbReference type="InterPro" id="IPR000700">
    <property type="entry name" value="PAS-assoc_C"/>
</dbReference>
<dbReference type="NCBIfam" id="TIGR00229">
    <property type="entry name" value="sensory_box"/>
    <property type="match status" value="2"/>
</dbReference>
<dbReference type="SMART" id="SM00448">
    <property type="entry name" value="REC"/>
    <property type="match status" value="1"/>
</dbReference>
<evidence type="ECO:0000313" key="19">
    <source>
        <dbReference type="EMBL" id="AGW14334.1"/>
    </source>
</evidence>
<reference evidence="20" key="2">
    <citation type="submission" date="2013-07" db="EMBL/GenBank/DDBJ databases">
        <authorList>
            <person name="Morais-Silva F.O."/>
            <person name="Rezende A.M."/>
            <person name="Pimentel C."/>
            <person name="Resende D.M."/>
            <person name="Santos C.I."/>
            <person name="Clemente C."/>
            <person name="de Oliveira L.M."/>
            <person name="da Silva S.M."/>
            <person name="Costa D.A."/>
            <person name="Varela-Raposo A."/>
            <person name="Horacio E.C.A."/>
            <person name="Matos M."/>
            <person name="Flores O."/>
            <person name="Ruiz J.C."/>
            <person name="Rodrigues-Pousada C."/>
        </authorList>
    </citation>
    <scope>NUCLEOTIDE SEQUENCE [LARGE SCALE GENOMIC DNA]</scope>
    <source>
        <strain evidence="20">ATCC 19364 / DSM 1382 / NCIMB 9332 / VKM B-1759</strain>
    </source>
</reference>
<dbReference type="InterPro" id="IPR013656">
    <property type="entry name" value="PAS_4"/>
</dbReference>
<comment type="subunit">
    <text evidence="9">At low DSF concentrations, interacts with RpfF.</text>
</comment>
<dbReference type="Pfam" id="PF04392">
    <property type="entry name" value="ABC_sub_bind"/>
    <property type="match status" value="1"/>
</dbReference>
<dbReference type="GO" id="GO:0009927">
    <property type="term" value="F:histidine phosphotransfer kinase activity"/>
    <property type="evidence" value="ECO:0007669"/>
    <property type="project" value="TreeGrafter"/>
</dbReference>
<keyword evidence="7" id="KW-0067">ATP-binding</keyword>
<evidence type="ECO:0000256" key="8">
    <source>
        <dbReference type="ARBA" id="ARBA00023012"/>
    </source>
</evidence>
<keyword evidence="8" id="KW-0902">Two-component regulatory system</keyword>
<protein>
    <recommendedName>
        <fullName evidence="10">Sensory/regulatory protein RpfC</fullName>
        <ecNumber evidence="2">2.7.13.3</ecNumber>
    </recommendedName>
</protein>
<dbReference type="InterPro" id="IPR005467">
    <property type="entry name" value="His_kinase_dom"/>
</dbReference>
<evidence type="ECO:0000259" key="18">
    <source>
        <dbReference type="PROSITE" id="PS50113"/>
    </source>
</evidence>
<dbReference type="InterPro" id="IPR003018">
    <property type="entry name" value="GAF"/>
</dbReference>
<dbReference type="EMBL" id="CP006585">
    <property type="protein sequence ID" value="AGW14334.1"/>
    <property type="molecule type" value="Genomic_DNA"/>
</dbReference>
<feature type="domain" description="PAS" evidence="17">
    <location>
        <begin position="500"/>
        <end position="574"/>
    </location>
</feature>
<dbReference type="eggNOG" id="COG2203">
    <property type="taxonomic scope" value="Bacteria"/>
</dbReference>
<dbReference type="PRINTS" id="PR00344">
    <property type="entry name" value="BCTRLSENSOR"/>
</dbReference>
<dbReference type="Pfam" id="PF00072">
    <property type="entry name" value="Response_reg"/>
    <property type="match status" value="1"/>
</dbReference>
<feature type="signal peptide" evidence="14">
    <location>
        <begin position="1"/>
        <end position="28"/>
    </location>
</feature>
<dbReference type="Proteomes" id="UP000016587">
    <property type="component" value="Chromosome"/>
</dbReference>
<evidence type="ECO:0000256" key="13">
    <source>
        <dbReference type="SAM" id="Phobius"/>
    </source>
</evidence>
<feature type="transmembrane region" description="Helical" evidence="13">
    <location>
        <begin position="349"/>
        <end position="373"/>
    </location>
</feature>
<dbReference type="InterPro" id="IPR000014">
    <property type="entry name" value="PAS"/>
</dbReference>
<evidence type="ECO:0000313" key="20">
    <source>
        <dbReference type="Proteomes" id="UP000016587"/>
    </source>
</evidence>
<proteinExistence type="predicted"/>
<dbReference type="RefSeq" id="WP_021761337.1">
    <property type="nucleotide sequence ID" value="NC_022444.1"/>
</dbReference>
<keyword evidence="13" id="KW-0812">Transmembrane</keyword>
<dbReference type="SMART" id="SM00065">
    <property type="entry name" value="GAF"/>
    <property type="match status" value="1"/>
</dbReference>
<dbReference type="InterPro" id="IPR003594">
    <property type="entry name" value="HATPase_dom"/>
</dbReference>
<dbReference type="SUPFAM" id="SSF55785">
    <property type="entry name" value="PYP-like sensor domain (PAS domain)"/>
    <property type="match status" value="2"/>
</dbReference>
<dbReference type="Gene3D" id="3.30.450.40">
    <property type="match status" value="1"/>
</dbReference>
<dbReference type="PATRIC" id="fig|1121448.10.peg.2553"/>
<dbReference type="PROSITE" id="PS50109">
    <property type="entry name" value="HIS_KIN"/>
    <property type="match status" value="1"/>
</dbReference>
<dbReference type="InterPro" id="IPR035965">
    <property type="entry name" value="PAS-like_dom_sf"/>
</dbReference>
<dbReference type="Pfam" id="PF13426">
    <property type="entry name" value="PAS_9"/>
    <property type="match status" value="1"/>
</dbReference>
<feature type="domain" description="PAC" evidence="18">
    <location>
        <begin position="579"/>
        <end position="631"/>
    </location>
</feature>
<dbReference type="InterPro" id="IPR001789">
    <property type="entry name" value="Sig_transdc_resp-reg_receiver"/>
</dbReference>
<dbReference type="InterPro" id="IPR036097">
    <property type="entry name" value="HisK_dim/P_sf"/>
</dbReference>
<dbReference type="Gene3D" id="3.40.50.2300">
    <property type="match status" value="3"/>
</dbReference>
<dbReference type="Pfam" id="PF08448">
    <property type="entry name" value="PAS_4"/>
    <property type="match status" value="1"/>
</dbReference>
<dbReference type="Pfam" id="PF02518">
    <property type="entry name" value="HATPase_c"/>
    <property type="match status" value="1"/>
</dbReference>
<feature type="coiled-coil region" evidence="12">
    <location>
        <begin position="798"/>
        <end position="825"/>
    </location>
</feature>
<feature type="domain" description="Response regulatory" evidence="16">
    <location>
        <begin position="1070"/>
        <end position="1189"/>
    </location>
</feature>
<sequence length="1195" mass="130940">MKRVAMARVVALAALSLVFASFVRPAVAAERQVLVLLSYDLRDRWSAAVLEGMEAAFATGHASLAEGMQLHVEYLDARRHPERGYLEAFEAFLARKYAGKALDVALAADNAAVDFLLRIRPLFRPGLPVVFCGVNNVNPEEFADQPEVTGINEALNIPGTVNLALRLFPETNRLVVVGGSRGVGRVNMEHFRESLPLLSHPVQIQELLDLPREGLAERLAALPEQAIVLRLDNLRESDGSSTSLQQSMELLAGASPRPVFSFWDFDMGRGALGGIVVNGFAQGNAAGELALQVLQGRPASSIPVVMESPNVPMFDHAQLQRFGLAKAALPSGAVVLNRPVSFYARHKQVIWISGGVLAIMGAGLAVLVCTLLARRKAERALRESEARTRTYVDNAPSGILIVDDQGCYLDVNPEACRISGYSRDELLAMNIQELLAPERKAEGMHHFEKLRVHGRVDGEVLCRRKDGEARWWAISAIRIAADRFLGFATDVTERRRQDESRSIFLELLDNAEHVVVFKDTQLRYVMVNPAYTALTGHTPEDVAGKTDREVFAGLSTPEQIEAYMENDRQALALPAGHGVTVEEGTLGPDGSVRTFLTKKFPVFSQQGVLQGAGVITWEITERKRAEEALRTQSQLQELLLNISSTYISLPLDQVDAAIERSLGEMGRCVEADRAYLFAYHFEEGICTNTHEWCAEGIEPQIQNLQAIPLDMMRMCVDAHLRGETLFIPDVLALDPADPDRQILGPQGIRSLVVVPMLEGERCLGFAGFDRVRSATPFGESERRLLTLFAQLLVSVRHRQELECILDDAKQKAEGANRAKSEFLTNMSHEIRTPLNGVMGMLQLLRGSDLDMEQREYVATALQACRRLVRLLSDILDLSRIEAGKLAIHQAPLDLGEVVRHVIDLFLPMARETGVALNHLLDPSIPRWVLGDAPRLQQLLTNIVGNALKFTPAGSVTLETFPLTPRQPDQVRVLFSVADTGIGIPDDKLDNLFKPFSQVSEGYTRTHQGAGLGLSICKRLVELMGGNIAVESEPGVGTTVYFCITFTRTLAGNQEIAVAGVHTPRSLGGLRILLAEDDHVSGLMADKLLSRLGARVVLARDGQQALELLRMGDFDIVLMDVQMPVMDGVEATRAIRRGEVGEAKARIPIVAMTAYAMTGDKEIFLATGMDGYVSKPVNLDELITAIGAATGREQAA</sequence>
<dbReference type="Pfam" id="PF01590">
    <property type="entry name" value="GAF"/>
    <property type="match status" value="1"/>
</dbReference>
<dbReference type="SUPFAM" id="SSF55781">
    <property type="entry name" value="GAF domain-like"/>
    <property type="match status" value="1"/>
</dbReference>
<dbReference type="PROSITE" id="PS50110">
    <property type="entry name" value="RESPONSE_REGULATORY"/>
    <property type="match status" value="1"/>
</dbReference>
<dbReference type="GO" id="GO:0005524">
    <property type="term" value="F:ATP binding"/>
    <property type="evidence" value="ECO:0007669"/>
    <property type="project" value="UniProtKB-KW"/>
</dbReference>
<evidence type="ECO:0000256" key="2">
    <source>
        <dbReference type="ARBA" id="ARBA00012438"/>
    </source>
</evidence>
<dbReference type="SMART" id="SM00091">
    <property type="entry name" value="PAS"/>
    <property type="match status" value="2"/>
</dbReference>
<keyword evidence="5" id="KW-0547">Nucleotide-binding</keyword>
<dbReference type="SUPFAM" id="SSF52172">
    <property type="entry name" value="CheY-like"/>
    <property type="match status" value="1"/>
</dbReference>
<dbReference type="KEGG" id="dgg:DGI_2603"/>
<feature type="modified residue" description="4-aspartylphosphate" evidence="11">
    <location>
        <position position="1119"/>
    </location>
</feature>
<keyword evidence="13" id="KW-0472">Membrane</keyword>
<evidence type="ECO:0000259" key="17">
    <source>
        <dbReference type="PROSITE" id="PS50112"/>
    </source>
</evidence>
<dbReference type="Gene3D" id="1.10.287.130">
    <property type="match status" value="1"/>
</dbReference>
<comment type="catalytic activity">
    <reaction evidence="1">
        <text>ATP + protein L-histidine = ADP + protein N-phospho-L-histidine.</text>
        <dbReference type="EC" id="2.7.13.3"/>
    </reaction>
</comment>
<dbReference type="OrthoDB" id="5523766at2"/>
<dbReference type="EC" id="2.7.13.3" evidence="2"/>
<dbReference type="CDD" id="cd00082">
    <property type="entry name" value="HisKA"/>
    <property type="match status" value="1"/>
</dbReference>
<evidence type="ECO:0000256" key="6">
    <source>
        <dbReference type="ARBA" id="ARBA00022777"/>
    </source>
</evidence>
<evidence type="ECO:0000256" key="1">
    <source>
        <dbReference type="ARBA" id="ARBA00000085"/>
    </source>
</evidence>
<feature type="domain" description="PAS" evidence="17">
    <location>
        <begin position="384"/>
        <end position="438"/>
    </location>
</feature>
<dbReference type="Pfam" id="PF00512">
    <property type="entry name" value="HisKA"/>
    <property type="match status" value="1"/>
</dbReference>
<dbReference type="SUPFAM" id="SSF47384">
    <property type="entry name" value="Homodimeric domain of signal transducing histidine kinase"/>
    <property type="match status" value="1"/>
</dbReference>
<evidence type="ECO:0000256" key="14">
    <source>
        <dbReference type="SAM" id="SignalP"/>
    </source>
</evidence>
<evidence type="ECO:0000256" key="4">
    <source>
        <dbReference type="ARBA" id="ARBA00022679"/>
    </source>
</evidence>
<dbReference type="PROSITE" id="PS50112">
    <property type="entry name" value="PAS"/>
    <property type="match status" value="2"/>
</dbReference>
<evidence type="ECO:0000256" key="11">
    <source>
        <dbReference type="PROSITE-ProRule" id="PRU00169"/>
    </source>
</evidence>
<dbReference type="SUPFAM" id="SSF55874">
    <property type="entry name" value="ATPase domain of HSP90 chaperone/DNA topoisomerase II/histidine kinase"/>
    <property type="match status" value="1"/>
</dbReference>
<dbReference type="SMART" id="SM00387">
    <property type="entry name" value="HATPase_c"/>
    <property type="match status" value="1"/>
</dbReference>
<dbReference type="FunFam" id="3.30.565.10:FF:000010">
    <property type="entry name" value="Sensor histidine kinase RcsC"/>
    <property type="match status" value="1"/>
</dbReference>
<dbReference type="AlphaFoldDB" id="T2GDS8"/>
<evidence type="ECO:0000256" key="7">
    <source>
        <dbReference type="ARBA" id="ARBA00022840"/>
    </source>
</evidence>
<dbReference type="InterPro" id="IPR036890">
    <property type="entry name" value="HATPase_C_sf"/>
</dbReference>
<keyword evidence="20" id="KW-1185">Reference proteome</keyword>
<dbReference type="CDD" id="cd16922">
    <property type="entry name" value="HATPase_EvgS-ArcB-TorS-like"/>
    <property type="match status" value="1"/>
</dbReference>
<keyword evidence="3 11" id="KW-0597">Phosphoprotein</keyword>
<accession>T2GDS8</accession>
<feature type="chain" id="PRO_5004588293" description="Sensory/regulatory protein RpfC" evidence="14">
    <location>
        <begin position="29"/>
        <end position="1195"/>
    </location>
</feature>
<keyword evidence="14" id="KW-0732">Signal</keyword>
<dbReference type="SMART" id="SM00388">
    <property type="entry name" value="HisKA"/>
    <property type="match status" value="1"/>
</dbReference>
<dbReference type="eggNOG" id="COG5002">
    <property type="taxonomic scope" value="Bacteria"/>
</dbReference>
<gene>
    <name evidence="19" type="ORF">DGI_2603</name>
</gene>
<dbReference type="HOGENOM" id="CLU_000445_89_20_7"/>
<dbReference type="eggNOG" id="COG2984">
    <property type="taxonomic scope" value="Bacteria"/>
</dbReference>
<keyword evidence="13" id="KW-1133">Transmembrane helix</keyword>
<evidence type="ECO:0000259" key="15">
    <source>
        <dbReference type="PROSITE" id="PS50109"/>
    </source>
</evidence>
<organism evidence="19 20">
    <name type="scientific">Megalodesulfovibrio gigas (strain ATCC 19364 / DSM 1382 / NCIMB 9332 / VKM B-1759)</name>
    <name type="common">Desulfovibrio gigas</name>
    <dbReference type="NCBI Taxonomy" id="1121448"/>
    <lineage>
        <taxon>Bacteria</taxon>
        <taxon>Pseudomonadati</taxon>
        <taxon>Thermodesulfobacteriota</taxon>
        <taxon>Desulfovibrionia</taxon>
        <taxon>Desulfovibrionales</taxon>
        <taxon>Desulfovibrionaceae</taxon>
        <taxon>Megalodesulfovibrio</taxon>
    </lineage>
</organism>
<dbReference type="InterPro" id="IPR007487">
    <property type="entry name" value="ABC_transpt-TYRBP-like"/>
</dbReference>
<dbReference type="InterPro" id="IPR029016">
    <property type="entry name" value="GAF-like_dom_sf"/>
</dbReference>
<keyword evidence="4" id="KW-0808">Transferase</keyword>
<dbReference type="CDD" id="cd17546">
    <property type="entry name" value="REC_hyHK_CKI1_RcsC-like"/>
    <property type="match status" value="1"/>
</dbReference>
<reference evidence="19 20" key="1">
    <citation type="journal article" date="2013" name="J. Bacteriol.">
        <title>Roles of HynAB and Ech, the only two hydrogenases found in the model sulfate reducer Desulfovibrio gigas.</title>
        <authorList>
            <person name="Morais-Silva F.O."/>
            <person name="Santos C.I."/>
            <person name="Rodrigues R."/>
            <person name="Pereira I.A."/>
            <person name="Rodrigues-Pousada C."/>
        </authorList>
    </citation>
    <scope>NUCLEOTIDE SEQUENCE [LARGE SCALE GENOMIC DNA]</scope>
    <source>
        <strain evidence="20">ATCC 19364 / DSM 1382 / NCIMB 9332 / VKM B-1759</strain>
    </source>
</reference>
<dbReference type="InterPro" id="IPR011006">
    <property type="entry name" value="CheY-like_superfamily"/>
</dbReference>
<dbReference type="CDD" id="cd00130">
    <property type="entry name" value="PAS"/>
    <property type="match status" value="2"/>
</dbReference>
<dbReference type="PROSITE" id="PS50113">
    <property type="entry name" value="PAC"/>
    <property type="match status" value="1"/>
</dbReference>
<evidence type="ECO:0000256" key="9">
    <source>
        <dbReference type="ARBA" id="ARBA00064003"/>
    </source>
</evidence>
<evidence type="ECO:0000256" key="3">
    <source>
        <dbReference type="ARBA" id="ARBA00022553"/>
    </source>
</evidence>
<keyword evidence="6 19" id="KW-0418">Kinase</keyword>
<dbReference type="InterPro" id="IPR004358">
    <property type="entry name" value="Sig_transdc_His_kin-like_C"/>
</dbReference>
<evidence type="ECO:0000256" key="5">
    <source>
        <dbReference type="ARBA" id="ARBA00022741"/>
    </source>
</evidence>
<dbReference type="InterPro" id="IPR003661">
    <property type="entry name" value="HisK_dim/P_dom"/>
</dbReference>
<dbReference type="GO" id="GO:0000155">
    <property type="term" value="F:phosphorelay sensor kinase activity"/>
    <property type="evidence" value="ECO:0007669"/>
    <property type="project" value="InterPro"/>
</dbReference>
<evidence type="ECO:0000256" key="10">
    <source>
        <dbReference type="ARBA" id="ARBA00068150"/>
    </source>
</evidence>
<evidence type="ECO:0000256" key="12">
    <source>
        <dbReference type="SAM" id="Coils"/>
    </source>
</evidence>
<dbReference type="PANTHER" id="PTHR43047">
    <property type="entry name" value="TWO-COMPONENT HISTIDINE PROTEIN KINASE"/>
    <property type="match status" value="1"/>
</dbReference>
<dbReference type="Gene3D" id="3.30.450.20">
    <property type="entry name" value="PAS domain"/>
    <property type="match status" value="2"/>
</dbReference>
<dbReference type="eggNOG" id="COG2205">
    <property type="taxonomic scope" value="Bacteria"/>
</dbReference>
<feature type="domain" description="Histidine kinase" evidence="15">
    <location>
        <begin position="825"/>
        <end position="1047"/>
    </location>
</feature>
<dbReference type="GO" id="GO:0005886">
    <property type="term" value="C:plasma membrane"/>
    <property type="evidence" value="ECO:0007669"/>
    <property type="project" value="TreeGrafter"/>
</dbReference>
<dbReference type="PANTHER" id="PTHR43047:SF72">
    <property type="entry name" value="OSMOSENSING HISTIDINE PROTEIN KINASE SLN1"/>
    <property type="match status" value="1"/>
</dbReference>
<dbReference type="Gene3D" id="3.30.565.10">
    <property type="entry name" value="Histidine kinase-like ATPase, C-terminal domain"/>
    <property type="match status" value="1"/>
</dbReference>